<evidence type="ECO:0000313" key="3">
    <source>
        <dbReference type="Proteomes" id="UP000561181"/>
    </source>
</evidence>
<evidence type="ECO:0000313" key="2">
    <source>
        <dbReference type="EMBL" id="NMW32783.1"/>
    </source>
</evidence>
<dbReference type="Pfam" id="PF00226">
    <property type="entry name" value="DnaJ"/>
    <property type="match status" value="1"/>
</dbReference>
<dbReference type="AlphaFoldDB" id="A0A848QQ51"/>
<feature type="domain" description="J" evidence="1">
    <location>
        <begin position="39"/>
        <end position="106"/>
    </location>
</feature>
<dbReference type="InterPro" id="IPR001623">
    <property type="entry name" value="DnaJ_domain"/>
</dbReference>
<organism evidence="2 3">
    <name type="scientific">Pontixanthobacter rizhaonensis</name>
    <dbReference type="NCBI Taxonomy" id="2730337"/>
    <lineage>
        <taxon>Bacteria</taxon>
        <taxon>Pseudomonadati</taxon>
        <taxon>Pseudomonadota</taxon>
        <taxon>Alphaproteobacteria</taxon>
        <taxon>Sphingomonadales</taxon>
        <taxon>Erythrobacteraceae</taxon>
        <taxon>Pontixanthobacter</taxon>
    </lineage>
</organism>
<dbReference type="SUPFAM" id="SSF46565">
    <property type="entry name" value="Chaperone J-domain"/>
    <property type="match status" value="1"/>
</dbReference>
<dbReference type="Proteomes" id="UP000561181">
    <property type="component" value="Unassembled WGS sequence"/>
</dbReference>
<name>A0A848QQ51_9SPHN</name>
<dbReference type="PROSITE" id="PS50076">
    <property type="entry name" value="DNAJ_2"/>
    <property type="match status" value="1"/>
</dbReference>
<sequence length="106" mass="11936">MMRFLLIAGLACIACRVFFGKWPWDFARTQSTRSQALFRARKLLGVSETATRSEILQAHKQLITMVHPDRGGTNEQVHEANAARDILINALPYPDPGEDGPTDRDR</sequence>
<dbReference type="RefSeq" id="WP_170013643.1">
    <property type="nucleotide sequence ID" value="NZ_JABCRE010000003.1"/>
</dbReference>
<keyword evidence="3" id="KW-1185">Reference proteome</keyword>
<accession>A0A848QQ51</accession>
<dbReference type="CDD" id="cd06257">
    <property type="entry name" value="DnaJ"/>
    <property type="match status" value="1"/>
</dbReference>
<dbReference type="InterPro" id="IPR036869">
    <property type="entry name" value="J_dom_sf"/>
</dbReference>
<dbReference type="Gene3D" id="1.10.287.110">
    <property type="entry name" value="DnaJ domain"/>
    <property type="match status" value="1"/>
</dbReference>
<gene>
    <name evidence="2" type="ORF">HKD42_11995</name>
</gene>
<dbReference type="EMBL" id="JABCRE010000003">
    <property type="protein sequence ID" value="NMW32783.1"/>
    <property type="molecule type" value="Genomic_DNA"/>
</dbReference>
<proteinExistence type="predicted"/>
<comment type="caution">
    <text evidence="2">The sequence shown here is derived from an EMBL/GenBank/DDBJ whole genome shotgun (WGS) entry which is preliminary data.</text>
</comment>
<evidence type="ECO:0000259" key="1">
    <source>
        <dbReference type="PROSITE" id="PS50076"/>
    </source>
</evidence>
<dbReference type="SMART" id="SM00271">
    <property type="entry name" value="DnaJ"/>
    <property type="match status" value="1"/>
</dbReference>
<protein>
    <submittedName>
        <fullName evidence="2">DnaJ domain-containing protein</fullName>
    </submittedName>
</protein>
<reference evidence="2 3" key="1">
    <citation type="submission" date="2020-04" db="EMBL/GenBank/DDBJ databases">
        <authorList>
            <person name="Liu A."/>
        </authorList>
    </citation>
    <scope>NUCLEOTIDE SEQUENCE [LARGE SCALE GENOMIC DNA]</scope>
    <source>
        <strain evidence="2 3">RZ02</strain>
    </source>
</reference>